<dbReference type="SMART" id="SM00382">
    <property type="entry name" value="AAA"/>
    <property type="match status" value="1"/>
</dbReference>
<evidence type="ECO:0000256" key="1">
    <source>
        <dbReference type="ARBA" id="ARBA00006354"/>
    </source>
</evidence>
<organism evidence="3 4">
    <name type="scientific">Bifidobacterium choloepi</name>
    <dbReference type="NCBI Taxonomy" id="2614131"/>
    <lineage>
        <taxon>Bacteria</taxon>
        <taxon>Bacillati</taxon>
        <taxon>Actinomycetota</taxon>
        <taxon>Actinomycetes</taxon>
        <taxon>Bifidobacteriales</taxon>
        <taxon>Bifidobacteriaceae</taxon>
        <taxon>Bifidobacterium</taxon>
    </lineage>
</organism>
<dbReference type="PRINTS" id="PR00830">
    <property type="entry name" value="ENDOLAPTASE"/>
</dbReference>
<dbReference type="InterPro" id="IPR000523">
    <property type="entry name" value="Mg_chelatse_chII-like_cat_dom"/>
</dbReference>
<dbReference type="InterPro" id="IPR045006">
    <property type="entry name" value="CHLI-like"/>
</dbReference>
<dbReference type="EMBL" id="VYSG01000002">
    <property type="protein sequence ID" value="NEG70173.1"/>
    <property type="molecule type" value="Genomic_DNA"/>
</dbReference>
<dbReference type="PANTHER" id="PTHR32039:SF7">
    <property type="entry name" value="COMPETENCE PROTEIN COMM"/>
    <property type="match status" value="1"/>
</dbReference>
<dbReference type="GO" id="GO:0005524">
    <property type="term" value="F:ATP binding"/>
    <property type="evidence" value="ECO:0007669"/>
    <property type="project" value="InterPro"/>
</dbReference>
<dbReference type="NCBIfam" id="TIGR00368">
    <property type="entry name" value="YifB family Mg chelatase-like AAA ATPase"/>
    <property type="match status" value="1"/>
</dbReference>
<comment type="similarity">
    <text evidence="1">Belongs to the Mg-chelatase subunits D/I family. ComM subfamily.</text>
</comment>
<protein>
    <submittedName>
        <fullName evidence="3">YifB family Mg chelatase-like AAA ATPase</fullName>
    </submittedName>
</protein>
<dbReference type="InterPro" id="IPR003593">
    <property type="entry name" value="AAA+_ATPase"/>
</dbReference>
<dbReference type="PANTHER" id="PTHR32039">
    <property type="entry name" value="MAGNESIUM-CHELATASE SUBUNIT CHLI"/>
    <property type="match status" value="1"/>
</dbReference>
<proteinExistence type="inferred from homology"/>
<dbReference type="Pfam" id="PF01078">
    <property type="entry name" value="Mg_chelatase"/>
    <property type="match status" value="1"/>
</dbReference>
<evidence type="ECO:0000313" key="4">
    <source>
        <dbReference type="Proteomes" id="UP000469292"/>
    </source>
</evidence>
<dbReference type="SUPFAM" id="SSF52540">
    <property type="entry name" value="P-loop containing nucleoside triphosphate hydrolases"/>
    <property type="match status" value="1"/>
</dbReference>
<dbReference type="SUPFAM" id="SSF54211">
    <property type="entry name" value="Ribosomal protein S5 domain 2-like"/>
    <property type="match status" value="1"/>
</dbReference>
<reference evidence="3 4" key="1">
    <citation type="submission" date="2019-09" db="EMBL/GenBank/DDBJ databases">
        <title>Phylogenetic characterization of a novel taxon of the genus Bifidobacterium: Bifidobacterium choloepi sp. nov.</title>
        <authorList>
            <person name="Modesto M."/>
            <person name="Satti M."/>
        </authorList>
    </citation>
    <scope>NUCLEOTIDE SEQUENCE [LARGE SCALE GENOMIC DNA]</scope>
    <source>
        <strain evidence="3 4">BRDM6</strain>
    </source>
</reference>
<dbReference type="Gene3D" id="3.40.50.300">
    <property type="entry name" value="P-loop containing nucleotide triphosphate hydrolases"/>
    <property type="match status" value="1"/>
</dbReference>
<dbReference type="AlphaFoldDB" id="A0A6I5NIH6"/>
<comment type="caution">
    <text evidence="3">The sequence shown here is derived from an EMBL/GenBank/DDBJ whole genome shotgun (WGS) entry which is preliminary data.</text>
</comment>
<dbReference type="InterPro" id="IPR020568">
    <property type="entry name" value="Ribosomal_Su5_D2-typ_SF"/>
</dbReference>
<dbReference type="Pfam" id="PF13541">
    <property type="entry name" value="ChlI"/>
    <property type="match status" value="1"/>
</dbReference>
<accession>A0A6I5NIH6</accession>
<dbReference type="Proteomes" id="UP000469292">
    <property type="component" value="Unassembled WGS sequence"/>
</dbReference>
<dbReference type="InterPro" id="IPR027417">
    <property type="entry name" value="P-loop_NTPase"/>
</dbReference>
<sequence>MGIGGALSVGLMGLQAFVIQLQAFVSPGLPCFSIIGLPDASLAEARERVRSACVAAGFHWPDMRVTVNMSPASLPKRGSGHDLAIAASVLTANCRHPDCLADTIVLGEVSLDGTVLPINGMLPILMHARERGLTSVIAPRLNADEAELVKGLDVMYVSHVGELIELLGAEAKTTTPNPVATLADRAATSQAEAAPAVGDMDEVIGQQTAKWALQVAAAGGHHLLMVGPPGTGKTMLASRLPGIMCPLTEQEQFEVASIRSLCGTLSRYGITDTPPFEAPHHTASVVSIAGGGTGVPEPGLVTKAHNGVLFMDEAPEFATKALQALREPLESGYVTVSRSKGTTFFPARFQLVMAANPCPCGYGYGNCERCTCRERDRIRYFGRLSGPILDRIDIQVDVMPATNVTSRRGHDGPSSARMRQAVVEARNRAAERFAGLPWSCNGQASGAWLREHTPSAVLDVVDRTLASQFMSLRGADRAMRLAWTLADLAGHGEPDAEDMHRAIALRTRV</sequence>
<gene>
    <name evidence="3" type="ORF">F6S87_06135</name>
</gene>
<name>A0A6I5NIH6_9BIFI</name>
<feature type="domain" description="AAA+ ATPase" evidence="2">
    <location>
        <begin position="219"/>
        <end position="393"/>
    </location>
</feature>
<dbReference type="RefSeq" id="WP_163227767.1">
    <property type="nucleotide sequence ID" value="NZ_VYSG01000002.1"/>
</dbReference>
<dbReference type="InterPro" id="IPR014721">
    <property type="entry name" value="Ribsml_uS5_D2-typ_fold_subgr"/>
</dbReference>
<dbReference type="InterPro" id="IPR004482">
    <property type="entry name" value="Mg_chelat-rel"/>
</dbReference>
<evidence type="ECO:0000259" key="2">
    <source>
        <dbReference type="SMART" id="SM00382"/>
    </source>
</evidence>
<evidence type="ECO:0000313" key="3">
    <source>
        <dbReference type="EMBL" id="NEG70173.1"/>
    </source>
</evidence>
<keyword evidence="4" id="KW-1185">Reference proteome</keyword>
<dbReference type="Pfam" id="PF13335">
    <property type="entry name" value="Mg_chelatase_C"/>
    <property type="match status" value="1"/>
</dbReference>
<dbReference type="InterPro" id="IPR025158">
    <property type="entry name" value="Mg_chelat-rel_C"/>
</dbReference>
<dbReference type="Gene3D" id="3.30.230.10">
    <property type="match status" value="1"/>
</dbReference>